<evidence type="ECO:0000313" key="3">
    <source>
        <dbReference type="Proteomes" id="UP000001882"/>
    </source>
</evidence>
<keyword evidence="3" id="KW-1185">Reference proteome</keyword>
<evidence type="ECO:0000259" key="1">
    <source>
        <dbReference type="SMART" id="SM00419"/>
    </source>
</evidence>
<dbReference type="PATRIC" id="fig|304371.9.peg.72"/>
<dbReference type="Proteomes" id="UP000001882">
    <property type="component" value="Chromosome"/>
</dbReference>
<dbReference type="GO" id="GO:0006355">
    <property type="term" value="P:regulation of DNA-templated transcription"/>
    <property type="evidence" value="ECO:0007669"/>
    <property type="project" value="InterPro"/>
</dbReference>
<dbReference type="GeneID" id="8680232"/>
<reference evidence="2 3" key="1">
    <citation type="journal article" date="2007" name="Appl. Environ. Microbiol.">
        <title>Isolation of key methanogens for global methane emission from rice paddy fields: a novel isolate affiliated with the clone cluster rice cluster I.</title>
        <authorList>
            <person name="Sakai S."/>
            <person name="Imachi H."/>
            <person name="Sekiguchi Y."/>
            <person name="Ohashi A."/>
            <person name="Harada H."/>
            <person name="Kamagata Y."/>
        </authorList>
    </citation>
    <scope>NUCLEOTIDE SEQUENCE [LARGE SCALE GENOMIC DNA]</scope>
    <source>
        <strain evidence="3">DSM 17711 / JCM 13418 / NBRC 101707 / SANAE</strain>
    </source>
</reference>
<dbReference type="OrthoDB" id="56502at2157"/>
<dbReference type="GO" id="GO:0003677">
    <property type="term" value="F:DNA binding"/>
    <property type="evidence" value="ECO:0007669"/>
    <property type="project" value="InterPro"/>
</dbReference>
<dbReference type="Pfam" id="PF13412">
    <property type="entry name" value="HTH_24"/>
    <property type="match status" value="1"/>
</dbReference>
<dbReference type="STRING" id="304371.MCP_0066"/>
<dbReference type="InterPro" id="IPR057161">
    <property type="entry name" value="DUF7839"/>
</dbReference>
<proteinExistence type="predicted"/>
<dbReference type="SUPFAM" id="SSF46785">
    <property type="entry name" value="Winged helix' DNA-binding domain"/>
    <property type="match status" value="1"/>
</dbReference>
<feature type="domain" description="HTH crp-type" evidence="1">
    <location>
        <begin position="17"/>
        <end position="66"/>
    </location>
</feature>
<accession>D1YUL6</accession>
<name>D1YUL6_METPS</name>
<dbReference type="InterPro" id="IPR012015">
    <property type="entry name" value="UCP_HTH_arc"/>
</dbReference>
<dbReference type="RefSeq" id="WP_012898818.1">
    <property type="nucleotide sequence ID" value="NC_013665.1"/>
</dbReference>
<dbReference type="PIRSF" id="PIRSF004955">
    <property type="entry name" value="HTH_arch"/>
    <property type="match status" value="1"/>
</dbReference>
<dbReference type="InParanoid" id="D1YUL6"/>
<protein>
    <submittedName>
        <fullName evidence="2">Transcriptional regulator</fullName>
    </submittedName>
</protein>
<organism evidence="2 3">
    <name type="scientific">Methanocella paludicola (strain DSM 17711 / JCM 13418 / NBRC 101707 / SANAE)</name>
    <dbReference type="NCBI Taxonomy" id="304371"/>
    <lineage>
        <taxon>Archaea</taxon>
        <taxon>Methanobacteriati</taxon>
        <taxon>Methanobacteriota</taxon>
        <taxon>Stenosarchaea group</taxon>
        <taxon>Methanomicrobia</taxon>
        <taxon>Methanocellales</taxon>
        <taxon>Methanocellaceae</taxon>
        <taxon>Methanocella</taxon>
    </lineage>
</organism>
<reference evidence="3" key="3">
    <citation type="journal article" date="2011" name="PLoS ONE">
        <title>Genome sequence of a mesophilic hydrogenotrophic methanogen Methanocella paludicola, the first cultivated representative of the order Methanocellales.</title>
        <authorList>
            <person name="Sakai S."/>
            <person name="Takaki Y."/>
            <person name="Shimamura S."/>
            <person name="Sekine M."/>
            <person name="Tajima T."/>
            <person name="Kosugi H."/>
            <person name="Ichikawa N."/>
            <person name="Tasumi E."/>
            <person name="Hiraki A.T."/>
            <person name="Shimizu A."/>
            <person name="Kato Y."/>
            <person name="Nishiko R."/>
            <person name="Mori K."/>
            <person name="Fujita N."/>
            <person name="Imachi H."/>
            <person name="Takai K."/>
        </authorList>
    </citation>
    <scope>NUCLEOTIDE SEQUENCE [LARGE SCALE GENOMIC DNA]</scope>
    <source>
        <strain evidence="3">DSM 17711 / JCM 13418 / NBRC 101707 / SANAE</strain>
    </source>
</reference>
<dbReference type="PANTHER" id="PTHR43704:SF2">
    <property type="entry name" value="HTH CRP-TYPE DOMAIN-CONTAINING PROTEIN"/>
    <property type="match status" value="1"/>
</dbReference>
<dbReference type="Pfam" id="PF25211">
    <property type="entry name" value="DUF7839"/>
    <property type="match status" value="1"/>
</dbReference>
<sequence length="257" mass="26640">MVLEKKSEITRFQILVETAASQPQIKQSEIAASLGITPQAVSEYIKSLIEDGLITSSGRGRYKVTPLGVEAIISGAKELQDYSKYVLSNVVGQVSVWPAIAASDLKKGSDVRLFMDGGVLYAGTGADGAVGVAVGDAREGEDVGVKDLKGLISLNRESVRILKVPSVEGGGSRSCDIPRLKRELEGLVGAAGIEALAALHKAGVKPDVQFAAVEALAEAAVKGVRGTLVITADMAPQAIQKLEAAGVAYTVADAGLR</sequence>
<reference evidence="2 3" key="2">
    <citation type="journal article" date="2008" name="Int. J. Syst. Evol. Microbiol.">
        <title>Methanocella paludicola gen. nov., sp. nov., a methane-producing archaeon, the first isolate of the lineage 'Rice Cluster I', and proposal of the new archaeal order Methanocellales ord. nov.</title>
        <authorList>
            <person name="Sakai S."/>
            <person name="Imachi H."/>
            <person name="Hanada S."/>
            <person name="Ohashi A."/>
            <person name="Harada H."/>
            <person name="Kamagata Y."/>
        </authorList>
    </citation>
    <scope>NUCLEOTIDE SEQUENCE [LARGE SCALE GENOMIC DNA]</scope>
    <source>
        <strain evidence="3">DSM 17711 / JCM 13418 / NBRC 101707 / SANAE</strain>
    </source>
</reference>
<dbReference type="CDD" id="cd00092">
    <property type="entry name" value="HTH_CRP"/>
    <property type="match status" value="1"/>
</dbReference>
<dbReference type="SMART" id="SM00419">
    <property type="entry name" value="HTH_CRP"/>
    <property type="match status" value="1"/>
</dbReference>
<dbReference type="PANTHER" id="PTHR43704">
    <property type="entry name" value="BSR5907 PROTEIN"/>
    <property type="match status" value="1"/>
</dbReference>
<dbReference type="KEGG" id="mpd:MCP_0066"/>
<dbReference type="InterPro" id="IPR036388">
    <property type="entry name" value="WH-like_DNA-bd_sf"/>
</dbReference>
<dbReference type="InterPro" id="IPR036390">
    <property type="entry name" value="WH_DNA-bd_sf"/>
</dbReference>
<dbReference type="eggNOG" id="arCOG04399">
    <property type="taxonomic scope" value="Archaea"/>
</dbReference>
<dbReference type="Gene3D" id="1.10.10.10">
    <property type="entry name" value="Winged helix-like DNA-binding domain superfamily/Winged helix DNA-binding domain"/>
    <property type="match status" value="1"/>
</dbReference>
<gene>
    <name evidence="2" type="ordered locus">MCP_0066</name>
</gene>
<dbReference type="InterPro" id="IPR012318">
    <property type="entry name" value="HTH_CRP"/>
</dbReference>
<dbReference type="EMBL" id="AP011532">
    <property type="protein sequence ID" value="BAI60138.1"/>
    <property type="molecule type" value="Genomic_DNA"/>
</dbReference>
<dbReference type="AlphaFoldDB" id="D1YUL6"/>
<evidence type="ECO:0000313" key="2">
    <source>
        <dbReference type="EMBL" id="BAI60138.1"/>
    </source>
</evidence>